<dbReference type="InterPro" id="IPR036388">
    <property type="entry name" value="WH-like_DNA-bd_sf"/>
</dbReference>
<dbReference type="PROSITE" id="PS50949">
    <property type="entry name" value="HTH_GNTR"/>
    <property type="match status" value="1"/>
</dbReference>
<dbReference type="PANTHER" id="PTHR38445">
    <property type="entry name" value="HTH-TYPE TRANSCRIPTIONAL REPRESSOR YTRA"/>
    <property type="match status" value="1"/>
</dbReference>
<dbReference type="PANTHER" id="PTHR38445:SF9">
    <property type="entry name" value="HTH-TYPE TRANSCRIPTIONAL REPRESSOR YTRA"/>
    <property type="match status" value="1"/>
</dbReference>
<organism evidence="5 6">
    <name type="scientific">Lawsonibacter hominis</name>
    <dbReference type="NCBI Taxonomy" id="2763053"/>
    <lineage>
        <taxon>Bacteria</taxon>
        <taxon>Bacillati</taxon>
        <taxon>Bacillota</taxon>
        <taxon>Clostridia</taxon>
        <taxon>Eubacteriales</taxon>
        <taxon>Oscillospiraceae</taxon>
        <taxon>Lawsonibacter</taxon>
    </lineage>
</organism>
<dbReference type="Proteomes" id="UP000661435">
    <property type="component" value="Unassembled WGS sequence"/>
</dbReference>
<keyword evidence="1" id="KW-0805">Transcription regulation</keyword>
<name>A0A8J6JFR5_9FIRM</name>
<keyword evidence="2" id="KW-0238">DNA-binding</keyword>
<dbReference type="GO" id="GO:0003700">
    <property type="term" value="F:DNA-binding transcription factor activity"/>
    <property type="evidence" value="ECO:0007669"/>
    <property type="project" value="InterPro"/>
</dbReference>
<dbReference type="Gene3D" id="1.10.10.10">
    <property type="entry name" value="Winged helix-like DNA-binding domain superfamily/Winged helix DNA-binding domain"/>
    <property type="match status" value="1"/>
</dbReference>
<evidence type="ECO:0000256" key="1">
    <source>
        <dbReference type="ARBA" id="ARBA00023015"/>
    </source>
</evidence>
<sequence>MISLNYRDARPIYEQVKDGLRHLVVTGAIQTGDRLPSVRALASSLAINPNTIQRAYESLEAEGYLYTVAGKGSFAAPQDGVNRVRRDALLGQFDSSAAELLFLGMTAEELTLRLRDAALRQARREEAGQ</sequence>
<evidence type="ECO:0000313" key="5">
    <source>
        <dbReference type="EMBL" id="MBC5733455.1"/>
    </source>
</evidence>
<evidence type="ECO:0000259" key="4">
    <source>
        <dbReference type="PROSITE" id="PS50949"/>
    </source>
</evidence>
<dbReference type="CDD" id="cd07377">
    <property type="entry name" value="WHTH_GntR"/>
    <property type="match status" value="1"/>
</dbReference>
<dbReference type="InterPro" id="IPR000524">
    <property type="entry name" value="Tscrpt_reg_HTH_GntR"/>
</dbReference>
<evidence type="ECO:0000313" key="6">
    <source>
        <dbReference type="Proteomes" id="UP000661435"/>
    </source>
</evidence>
<dbReference type="SUPFAM" id="SSF46785">
    <property type="entry name" value="Winged helix' DNA-binding domain"/>
    <property type="match status" value="1"/>
</dbReference>
<feature type="domain" description="HTH gntR-type" evidence="4">
    <location>
        <begin position="10"/>
        <end position="78"/>
    </location>
</feature>
<accession>A0A8J6JFR5</accession>
<gene>
    <name evidence="5" type="ORF">H8S57_06915</name>
</gene>
<dbReference type="SMART" id="SM00345">
    <property type="entry name" value="HTH_GNTR"/>
    <property type="match status" value="1"/>
</dbReference>
<dbReference type="Pfam" id="PF00392">
    <property type="entry name" value="GntR"/>
    <property type="match status" value="1"/>
</dbReference>
<dbReference type="RefSeq" id="WP_186907353.1">
    <property type="nucleotide sequence ID" value="NZ_JACOPP010000007.1"/>
</dbReference>
<dbReference type="EMBL" id="JACOPP010000007">
    <property type="protein sequence ID" value="MBC5733455.1"/>
    <property type="molecule type" value="Genomic_DNA"/>
</dbReference>
<evidence type="ECO:0000256" key="2">
    <source>
        <dbReference type="ARBA" id="ARBA00023125"/>
    </source>
</evidence>
<comment type="caution">
    <text evidence="5">The sequence shown here is derived from an EMBL/GenBank/DDBJ whole genome shotgun (WGS) entry which is preliminary data.</text>
</comment>
<evidence type="ECO:0000256" key="3">
    <source>
        <dbReference type="ARBA" id="ARBA00023163"/>
    </source>
</evidence>
<keyword evidence="3" id="KW-0804">Transcription</keyword>
<dbReference type="AlphaFoldDB" id="A0A8J6JFR5"/>
<keyword evidence="6" id="KW-1185">Reference proteome</keyword>
<dbReference type="InterPro" id="IPR036390">
    <property type="entry name" value="WH_DNA-bd_sf"/>
</dbReference>
<proteinExistence type="predicted"/>
<reference evidence="5" key="1">
    <citation type="submission" date="2020-08" db="EMBL/GenBank/DDBJ databases">
        <title>Genome public.</title>
        <authorList>
            <person name="Liu C."/>
            <person name="Sun Q."/>
        </authorList>
    </citation>
    <scope>NUCLEOTIDE SEQUENCE</scope>
    <source>
        <strain evidence="5">NSJ-51</strain>
    </source>
</reference>
<dbReference type="GO" id="GO:0003677">
    <property type="term" value="F:DNA binding"/>
    <property type="evidence" value="ECO:0007669"/>
    <property type="project" value="UniProtKB-KW"/>
</dbReference>
<protein>
    <submittedName>
        <fullName evidence="5">GntR family transcriptional regulator</fullName>
    </submittedName>
</protein>